<evidence type="ECO:0000256" key="3">
    <source>
        <dbReference type="PROSITE-ProRule" id="PRU00284"/>
    </source>
</evidence>
<dbReference type="SMART" id="SM00283">
    <property type="entry name" value="MA"/>
    <property type="match status" value="1"/>
</dbReference>
<dbReference type="PRINTS" id="PR00260">
    <property type="entry name" value="CHEMTRNSDUCR"/>
</dbReference>
<evidence type="ECO:0000256" key="1">
    <source>
        <dbReference type="ARBA" id="ARBA00023224"/>
    </source>
</evidence>
<protein>
    <submittedName>
        <fullName evidence="5">Methyl-accepting chemotaxis protein (MCP) signaling protein</fullName>
    </submittedName>
</protein>
<evidence type="ECO:0000256" key="2">
    <source>
        <dbReference type="ARBA" id="ARBA00029447"/>
    </source>
</evidence>
<organism evidence="5 6">
    <name type="scientific">Clostridium algidicarnis DSM 15099</name>
    <dbReference type="NCBI Taxonomy" id="1121295"/>
    <lineage>
        <taxon>Bacteria</taxon>
        <taxon>Bacillati</taxon>
        <taxon>Bacillota</taxon>
        <taxon>Clostridia</taxon>
        <taxon>Eubacteriales</taxon>
        <taxon>Clostridiaceae</taxon>
        <taxon>Clostridium</taxon>
    </lineage>
</organism>
<gene>
    <name evidence="5" type="ORF">BD821_102134</name>
</gene>
<dbReference type="Pfam" id="PF00015">
    <property type="entry name" value="MCPsignal"/>
    <property type="match status" value="1"/>
</dbReference>
<dbReference type="SUPFAM" id="SSF58104">
    <property type="entry name" value="Methyl-accepting chemotaxis protein (MCP) signaling domain"/>
    <property type="match status" value="1"/>
</dbReference>
<dbReference type="GO" id="GO:0007165">
    <property type="term" value="P:signal transduction"/>
    <property type="evidence" value="ECO:0007669"/>
    <property type="project" value="UniProtKB-KW"/>
</dbReference>
<dbReference type="Gene3D" id="1.10.287.950">
    <property type="entry name" value="Methyl-accepting chemotaxis protein"/>
    <property type="match status" value="1"/>
</dbReference>
<evidence type="ECO:0000259" key="4">
    <source>
        <dbReference type="PROSITE" id="PS50111"/>
    </source>
</evidence>
<sequence length="328" mass="35443">MAFFRKKDNKTINKINLESNEPSNIKGDSITQNHESENKVHIAKEISILKDNIEYVAATSSDINSSINQMSAGNISQSNDLAKASDILSDFNKDMEELAVNVVNVQIKVMDSDKNADDGLETIKTLDSSLGDLEDALSISNSTVNDLVGKLESVNTITDSISQIASQTNLLALNAAIEAARAGDAGKGFSVVAGEVRKLAENSKIAVQNITKILEEIKVDILNTSSAMSSGNNALFSQKSTIKQTKDTFLTIKSELNESVNEIEKCIVNLTNSSEKKDIIISSIDDISSLSEENSSLSEEIVATMQSQDSTIQSINEGIINIENSFKE</sequence>
<dbReference type="GO" id="GO:0004888">
    <property type="term" value="F:transmembrane signaling receptor activity"/>
    <property type="evidence" value="ECO:0007669"/>
    <property type="project" value="InterPro"/>
</dbReference>
<dbReference type="InterPro" id="IPR004090">
    <property type="entry name" value="Chemotax_Me-accpt_rcpt"/>
</dbReference>
<dbReference type="AlphaFoldDB" id="A0A2S6G005"/>
<name>A0A2S6G005_9CLOT</name>
<feature type="domain" description="Methyl-accepting transducer" evidence="4">
    <location>
        <begin position="52"/>
        <end position="309"/>
    </location>
</feature>
<dbReference type="OrthoDB" id="358716at2"/>
<dbReference type="PANTHER" id="PTHR32089:SF112">
    <property type="entry name" value="LYSOZYME-LIKE PROTEIN-RELATED"/>
    <property type="match status" value="1"/>
</dbReference>
<dbReference type="GO" id="GO:0016020">
    <property type="term" value="C:membrane"/>
    <property type="evidence" value="ECO:0007669"/>
    <property type="project" value="InterPro"/>
</dbReference>
<dbReference type="InterPro" id="IPR004089">
    <property type="entry name" value="MCPsignal_dom"/>
</dbReference>
<proteinExistence type="inferred from homology"/>
<evidence type="ECO:0000313" key="6">
    <source>
        <dbReference type="Proteomes" id="UP000239863"/>
    </source>
</evidence>
<comment type="caution">
    <text evidence="5">The sequence shown here is derived from an EMBL/GenBank/DDBJ whole genome shotgun (WGS) entry which is preliminary data.</text>
</comment>
<dbReference type="RefSeq" id="WP_104409234.1">
    <property type="nucleotide sequence ID" value="NZ_PTIS01000002.1"/>
</dbReference>
<dbReference type="PROSITE" id="PS50111">
    <property type="entry name" value="CHEMOTAXIS_TRANSDUC_2"/>
    <property type="match status" value="1"/>
</dbReference>
<evidence type="ECO:0000313" key="5">
    <source>
        <dbReference type="EMBL" id="PPK49220.1"/>
    </source>
</evidence>
<dbReference type="EMBL" id="PTIS01000002">
    <property type="protein sequence ID" value="PPK49220.1"/>
    <property type="molecule type" value="Genomic_DNA"/>
</dbReference>
<dbReference type="PANTHER" id="PTHR32089">
    <property type="entry name" value="METHYL-ACCEPTING CHEMOTAXIS PROTEIN MCPB"/>
    <property type="match status" value="1"/>
</dbReference>
<accession>A0A2S6G005</accession>
<comment type="similarity">
    <text evidence="2">Belongs to the methyl-accepting chemotaxis (MCP) protein family.</text>
</comment>
<keyword evidence="1 3" id="KW-0807">Transducer</keyword>
<dbReference type="Proteomes" id="UP000239863">
    <property type="component" value="Unassembled WGS sequence"/>
</dbReference>
<dbReference type="STRING" id="37659.GCA_000703125_01730"/>
<dbReference type="GO" id="GO:0006935">
    <property type="term" value="P:chemotaxis"/>
    <property type="evidence" value="ECO:0007669"/>
    <property type="project" value="InterPro"/>
</dbReference>
<reference evidence="5 6" key="1">
    <citation type="submission" date="2018-02" db="EMBL/GenBank/DDBJ databases">
        <title>Genomic Encyclopedia of Archaeal and Bacterial Type Strains, Phase II (KMG-II): from individual species to whole genera.</title>
        <authorList>
            <person name="Goeker M."/>
        </authorList>
    </citation>
    <scope>NUCLEOTIDE SEQUENCE [LARGE SCALE GENOMIC DNA]</scope>
    <source>
        <strain evidence="5 6">DSM 15099</strain>
    </source>
</reference>